<feature type="transmembrane region" description="Helical" evidence="13">
    <location>
        <begin position="343"/>
        <end position="362"/>
    </location>
</feature>
<dbReference type="PRINTS" id="PR00702">
    <property type="entry name" value="ACRIFLAVINRP"/>
</dbReference>
<evidence type="ECO:0000256" key="6">
    <source>
        <dbReference type="ARBA" id="ARBA00022519"/>
    </source>
</evidence>
<dbReference type="Gene3D" id="3.30.70.1320">
    <property type="entry name" value="Multidrug efflux transporter AcrB pore domain like"/>
    <property type="match status" value="1"/>
</dbReference>
<dbReference type="Gene3D" id="2.20.200.10">
    <property type="entry name" value="Outer membrane efflux proteins (OEP)"/>
    <property type="match status" value="1"/>
</dbReference>
<dbReference type="GO" id="GO:0005886">
    <property type="term" value="C:plasma membrane"/>
    <property type="evidence" value="ECO:0007669"/>
    <property type="project" value="UniProtKB-SubCell"/>
</dbReference>
<feature type="transmembrane region" description="Helical" evidence="13">
    <location>
        <begin position="937"/>
        <end position="957"/>
    </location>
</feature>
<dbReference type="GO" id="GO:0015562">
    <property type="term" value="F:efflux transmembrane transporter activity"/>
    <property type="evidence" value="ECO:0007669"/>
    <property type="project" value="InterPro"/>
</dbReference>
<dbReference type="InterPro" id="IPR001036">
    <property type="entry name" value="Acrflvin-R"/>
</dbReference>
<feature type="transmembrane region" description="Helical" evidence="13">
    <location>
        <begin position="440"/>
        <end position="460"/>
    </location>
</feature>
<dbReference type="PANTHER" id="PTHR32063:SF11">
    <property type="entry name" value="CATION OR DRUG EFFLUX SYSTEM PROTEIN"/>
    <property type="match status" value="1"/>
</dbReference>
<dbReference type="Gene3D" id="3.30.2090.10">
    <property type="entry name" value="Multidrug efflux transporter AcrB TolC docking domain, DN and DC subdomains"/>
    <property type="match status" value="2"/>
</dbReference>
<accession>A0A6M1RXI4</accession>
<feature type="domain" description="SSD" evidence="14">
    <location>
        <begin position="368"/>
        <end position="497"/>
    </location>
</feature>
<dbReference type="SUPFAM" id="SSF82714">
    <property type="entry name" value="Multidrug efflux transporter AcrB TolC docking domain, DN and DC subdomains"/>
    <property type="match status" value="2"/>
</dbReference>
<dbReference type="NCBIfam" id="TIGR00915">
    <property type="entry name" value="2A0602"/>
    <property type="match status" value="1"/>
</dbReference>
<dbReference type="GO" id="GO:0009636">
    <property type="term" value="P:response to toxic substance"/>
    <property type="evidence" value="ECO:0007669"/>
    <property type="project" value="UniProtKB-ARBA"/>
</dbReference>
<feature type="region of interest" description="Disordered" evidence="12">
    <location>
        <begin position="1532"/>
        <end position="1584"/>
    </location>
</feature>
<organism evidence="15 16">
    <name type="scientific">Limisphaera ngatamarikiensis</name>
    <dbReference type="NCBI Taxonomy" id="1324935"/>
    <lineage>
        <taxon>Bacteria</taxon>
        <taxon>Pseudomonadati</taxon>
        <taxon>Verrucomicrobiota</taxon>
        <taxon>Verrucomicrobiia</taxon>
        <taxon>Limisphaerales</taxon>
        <taxon>Limisphaeraceae</taxon>
        <taxon>Limisphaera</taxon>
    </lineage>
</organism>
<feature type="transmembrane region" description="Helical" evidence="13">
    <location>
        <begin position="369"/>
        <end position="391"/>
    </location>
</feature>
<dbReference type="FunFam" id="1.20.1640.10:FF:000001">
    <property type="entry name" value="Efflux pump membrane transporter"/>
    <property type="match status" value="1"/>
</dbReference>
<reference evidence="15 16" key="1">
    <citation type="submission" date="2020-02" db="EMBL/GenBank/DDBJ databases">
        <title>Draft genome sequence of Limisphaera ngatamarikiensis NGM72.4T, a thermophilic Verrucomicrobia grouped in subdivision 3.</title>
        <authorList>
            <person name="Carere C.R."/>
            <person name="Steen J."/>
            <person name="Hugenholtz P."/>
            <person name="Stott M.B."/>
        </authorList>
    </citation>
    <scope>NUCLEOTIDE SEQUENCE [LARGE SCALE GENOMIC DNA]</scope>
    <source>
        <strain evidence="15 16">NGM72.4</strain>
    </source>
</reference>
<evidence type="ECO:0000256" key="2">
    <source>
        <dbReference type="ARBA" id="ARBA00007613"/>
    </source>
</evidence>
<comment type="subcellular location">
    <subcellularLocation>
        <location evidence="1">Cell inner membrane</location>
        <topology evidence="1">Multi-pass membrane protein</topology>
    </subcellularLocation>
    <subcellularLocation>
        <location evidence="10">Cell membrane</location>
        <topology evidence="10">Lipid-anchor</topology>
    </subcellularLocation>
</comment>
<evidence type="ECO:0000256" key="4">
    <source>
        <dbReference type="ARBA" id="ARBA00022448"/>
    </source>
</evidence>
<name>A0A6M1RXI4_9BACT</name>
<dbReference type="InterPro" id="IPR003423">
    <property type="entry name" value="OMP_efflux"/>
</dbReference>
<feature type="transmembrane region" description="Helical" evidence="13">
    <location>
        <begin position="880"/>
        <end position="897"/>
    </location>
</feature>
<evidence type="ECO:0000256" key="5">
    <source>
        <dbReference type="ARBA" id="ARBA00022475"/>
    </source>
</evidence>
<feature type="transmembrane region" description="Helical" evidence="13">
    <location>
        <begin position="472"/>
        <end position="499"/>
    </location>
</feature>
<keyword evidence="10" id="KW-0564">Palmitate</keyword>
<feature type="transmembrane region" description="Helical" evidence="13">
    <location>
        <begin position="904"/>
        <end position="925"/>
    </location>
</feature>
<dbReference type="NCBIfam" id="NF000282">
    <property type="entry name" value="RND_permease_1"/>
    <property type="match status" value="1"/>
</dbReference>
<dbReference type="InterPro" id="IPR000731">
    <property type="entry name" value="SSD"/>
</dbReference>
<feature type="coiled-coil region" evidence="11">
    <location>
        <begin position="1419"/>
        <end position="1464"/>
    </location>
</feature>
<dbReference type="SUPFAM" id="SSF82866">
    <property type="entry name" value="Multidrug efflux transporter AcrB transmembrane domain"/>
    <property type="match status" value="2"/>
</dbReference>
<feature type="transmembrane region" description="Helical" evidence="13">
    <location>
        <begin position="397"/>
        <end position="419"/>
    </location>
</feature>
<keyword evidence="10" id="KW-0449">Lipoprotein</keyword>
<comment type="similarity">
    <text evidence="2 10">Belongs to the outer membrane factor (OMF) (TC 1.B.17) family.</text>
</comment>
<evidence type="ECO:0000256" key="11">
    <source>
        <dbReference type="SAM" id="Coils"/>
    </source>
</evidence>
<dbReference type="RefSeq" id="WP_165108528.1">
    <property type="nucleotide sequence ID" value="NZ_JAAKYA010000082.1"/>
</dbReference>
<dbReference type="InterPro" id="IPR027463">
    <property type="entry name" value="AcrB_DN_DC_subdom"/>
</dbReference>
<dbReference type="GO" id="GO:0042910">
    <property type="term" value="F:xenobiotic transmembrane transporter activity"/>
    <property type="evidence" value="ECO:0007669"/>
    <property type="project" value="TreeGrafter"/>
</dbReference>
<dbReference type="Gene3D" id="1.20.1640.10">
    <property type="entry name" value="Multidrug efflux transporter AcrB transmembrane domain"/>
    <property type="match status" value="2"/>
</dbReference>
<evidence type="ECO:0000256" key="8">
    <source>
        <dbReference type="ARBA" id="ARBA00022989"/>
    </source>
</evidence>
<comment type="caution">
    <text evidence="15">The sequence shown here is derived from an EMBL/GenBank/DDBJ whole genome shotgun (WGS) entry which is preliminary data.</text>
</comment>
<evidence type="ECO:0000256" key="7">
    <source>
        <dbReference type="ARBA" id="ARBA00022692"/>
    </source>
</evidence>
<keyword evidence="7 10" id="KW-0812">Transmembrane</keyword>
<keyword evidence="10" id="KW-1134">Transmembrane beta strand</keyword>
<keyword evidence="8 13" id="KW-1133">Transmembrane helix</keyword>
<evidence type="ECO:0000256" key="1">
    <source>
        <dbReference type="ARBA" id="ARBA00004429"/>
    </source>
</evidence>
<dbReference type="NCBIfam" id="TIGR01845">
    <property type="entry name" value="outer_NodT"/>
    <property type="match status" value="1"/>
</dbReference>
<keyword evidence="6" id="KW-0997">Cell inner membrane</keyword>
<dbReference type="SUPFAM" id="SSF82693">
    <property type="entry name" value="Multidrug efflux transporter AcrB pore domain, PN1, PN2, PC1 and PC2 subdomains"/>
    <property type="match status" value="4"/>
</dbReference>
<gene>
    <name evidence="15" type="ORF">G4L39_12420</name>
</gene>
<feature type="transmembrane region" description="Helical" evidence="13">
    <location>
        <begin position="1015"/>
        <end position="1036"/>
    </location>
</feature>
<evidence type="ECO:0000256" key="9">
    <source>
        <dbReference type="ARBA" id="ARBA00023136"/>
    </source>
</evidence>
<dbReference type="FunFam" id="3.30.70.1430:FF:000001">
    <property type="entry name" value="Efflux pump membrane transporter"/>
    <property type="match status" value="1"/>
</dbReference>
<dbReference type="PROSITE" id="PS50156">
    <property type="entry name" value="SSD"/>
    <property type="match status" value="1"/>
</dbReference>
<keyword evidence="16" id="KW-1185">Reference proteome</keyword>
<evidence type="ECO:0000256" key="3">
    <source>
        <dbReference type="ARBA" id="ARBA00010942"/>
    </source>
</evidence>
<keyword evidence="5" id="KW-1003">Cell membrane</keyword>
<dbReference type="PANTHER" id="PTHR32063">
    <property type="match status" value="1"/>
</dbReference>
<dbReference type="InterPro" id="IPR004764">
    <property type="entry name" value="MdtF-like"/>
</dbReference>
<proteinExistence type="inferred from homology"/>
<protein>
    <submittedName>
        <fullName evidence="15">Multidrug efflux RND transporter permease subunit</fullName>
    </submittedName>
</protein>
<evidence type="ECO:0000256" key="12">
    <source>
        <dbReference type="SAM" id="MobiDB-lite"/>
    </source>
</evidence>
<keyword evidence="11" id="KW-0175">Coiled coil</keyword>
<evidence type="ECO:0000256" key="13">
    <source>
        <dbReference type="SAM" id="Phobius"/>
    </source>
</evidence>
<dbReference type="EMBL" id="JAAKYA010000082">
    <property type="protein sequence ID" value="NGO40191.1"/>
    <property type="molecule type" value="Genomic_DNA"/>
</dbReference>
<feature type="transmembrane region" description="Helical" evidence="13">
    <location>
        <begin position="982"/>
        <end position="1003"/>
    </location>
</feature>
<dbReference type="Gene3D" id="1.20.1600.10">
    <property type="entry name" value="Outer membrane efflux proteins (OEP)"/>
    <property type="match status" value="1"/>
</dbReference>
<dbReference type="InterPro" id="IPR010131">
    <property type="entry name" value="MdtP/NodT-like"/>
</dbReference>
<feature type="transmembrane region" description="Helical" evidence="13">
    <location>
        <begin position="547"/>
        <end position="567"/>
    </location>
</feature>
<keyword evidence="4" id="KW-0813">Transport</keyword>
<comment type="similarity">
    <text evidence="3">Belongs to the resistance-nodulation-cell division (RND) (TC 2.A.6) family.</text>
</comment>
<feature type="compositionally biased region" description="Low complexity" evidence="12">
    <location>
        <begin position="1548"/>
        <end position="1558"/>
    </location>
</feature>
<dbReference type="Gene3D" id="3.30.70.1440">
    <property type="entry name" value="Multidrug efflux transporter AcrB pore domain"/>
    <property type="match status" value="1"/>
</dbReference>
<evidence type="ECO:0000313" key="16">
    <source>
        <dbReference type="Proteomes" id="UP000477311"/>
    </source>
</evidence>
<evidence type="ECO:0000313" key="15">
    <source>
        <dbReference type="EMBL" id="NGO40191.1"/>
    </source>
</evidence>
<dbReference type="Pfam" id="PF02321">
    <property type="entry name" value="OEP"/>
    <property type="match status" value="2"/>
</dbReference>
<feature type="region of interest" description="Disordered" evidence="12">
    <location>
        <begin position="1043"/>
        <end position="1063"/>
    </location>
</feature>
<dbReference type="SUPFAM" id="SSF56954">
    <property type="entry name" value="Outer membrane efflux proteins (OEP)"/>
    <property type="match status" value="1"/>
</dbReference>
<keyword evidence="9 10" id="KW-0472">Membrane</keyword>
<dbReference type="Proteomes" id="UP000477311">
    <property type="component" value="Unassembled WGS sequence"/>
</dbReference>
<sequence length="1632" mass="177055">MKFSHFFIRRPIFAAVLSIFITLVGLLALLELPVASFPEVAPPTVFVRARFPGASPETVAATVATPLEQEINGVENMLYMSSSSAADGSLVIQVTFKVGTDIDLAQVHVQNRVALALPRLPEEVRRLGIEVRKRSPSLTAVISLFSPDGSLDDVFLGNYAYLQVKDVLARLPGVGDVLIFNARDYSMRVWLDPEKLSARNLTVGDVVNAIREQNVEVAGGVFGQPPTPPDTRLQLVALVKGRLVTEEEFGNIILRTGADGRLTRLRDVARIELGARDYNISAWLDGKPAVAIGIFQQPGSNTIETADAVRRAMEELRQRFPAGMEYRIVRDDSIYIRESIREVIKTLLEAMVLVTLVVILFLQTWRASIIPLVAVPVSLIGTFAVMAALGFSINNLTLFGLVLAIGIVVDDAIVVVENVERHLAEGKSPVEATRQAMDEIGSAVVAIALVLSSVFLPTAFLPGIQGRFYQQFALTIAVSTLISAFVALTLSPALCALLLRPHTEKHDLISRLIHGTVGHFFQAFNRTFETCRSGYLRALRLVIRHGVMVMILYAGLLGLTGLGFLTVPTGFIPVQDKGTLFCYLQLPDGASLNRTIEVSSRVYEMIRNTPGVEMVLKLDGFSILSFGSQPNASTIVVRLEPFDKRRKTGLTSNRVLAMLQPKFASITEGVVVGFNLPPVDGLGSVGGFKLQIQDRANLGPQALQTAAFALMAAANQDPRLQNVITTYRGNVPQVQLEVDREKAKRMSVPLSAIWETLSVYLGGLYVNDFTLFGRPFQVVAQADAPFRARPENVLDLKTRNAAGEMVPLGTLVSIRNTTGPTTIPHYNLYPSADLSGVPAPGISSGQATRIIEAMARQILPPGMGFEWTEITLLEQQAGRTGAWIFLLCVVMVFLVLAAQYESWLLPLAIILITPMSLLFAILGLWSRGMDNNLFSQIGFVVLIGLACKNAVLVVEFARQLQDKGLNRFDAVLEAARLRLRPILMTSLAFTAGVFPLMIAAGAGSELRRAIGTATFWGMLGVTAFGIFLTPVFYVVLRRLAGERSRPTPPTTQPHGPSGSPGPANTALLLAATLTLIGLSGCTVGPDYHTPATPMPAAFTHAQGQPFTTDPADIEWWRQFQDPLLENLIQTALTGNHDLRIATARLQEARALRHLQSLDAFPTVQAQGGFTRSARAVDAMPGVPRDGREGQLFDAGFDAFWELDLFGRVRRAIEAARADTAAVEARRRAVLLSLMAEIARNYCELRGLQQQLAVAQHNARLQEETLQIVRAKLDGGRATELDLARAQAQYESTLALIPALENAIQQTIHRLSVLTGQQPTALTPQLQAAAPLPRLPDRIPVGNPSDLLRRRPDIQAAEQDLAAATARIGVATADLFPRVTFLGTLGWQASHLAGLGDAGSDAYSFGPRIQWAALDLGRVRDRLAAARARAEAQLARYEQTVLQALEETENALVNLGQTRTEAEHLRTAVAAARQAVTLAEQRYQAGVAEYLTVLDAQRALLALENQLAATETRLLTAHVAVYKALGGGWEIETRPGGFSGPEPRPPQPTTATHHPQTGPVQPTSSGPQTPRHRPVPHPYNHPRAPIFFAPADLTRPGPQRTVGPKMLRNVRQVVVGLVVVALGDGAAVGSCRT</sequence>
<dbReference type="Gene3D" id="3.30.70.1430">
    <property type="entry name" value="Multidrug efflux transporter AcrB pore domain"/>
    <property type="match status" value="2"/>
</dbReference>
<evidence type="ECO:0000256" key="10">
    <source>
        <dbReference type="RuleBase" id="RU362097"/>
    </source>
</evidence>
<evidence type="ECO:0000259" key="14">
    <source>
        <dbReference type="PROSITE" id="PS50156"/>
    </source>
</evidence>
<dbReference type="Pfam" id="PF00873">
    <property type="entry name" value="ACR_tran"/>
    <property type="match status" value="1"/>
</dbReference>